<feature type="domain" description="Glycosyltransferase subfamily 4-like N-terminal" evidence="4">
    <location>
        <begin position="18"/>
        <end position="178"/>
    </location>
</feature>
<evidence type="ECO:0000259" key="4">
    <source>
        <dbReference type="Pfam" id="PF13439"/>
    </source>
</evidence>
<dbReference type="RefSeq" id="WP_147687463.1">
    <property type="nucleotide sequence ID" value="NZ_VDUX01000007.1"/>
</dbReference>
<evidence type="ECO:0000259" key="3">
    <source>
        <dbReference type="Pfam" id="PF00534"/>
    </source>
</evidence>
<sequence length="372" mass="41515">MTEHVRVAIAHDYLTQRGGAERVVLAMARAFPDAPIYTTLYDPDETFPEYAELDVRTSRLNRIGFLRKHHRAALPFLPGAVSSMRIDADLVLVSSSGWAHGVTSTGQKLVYCYSPARWLHQQHRYLGDHPSRSTAIALKLMSPWLKRWDFRAAQTATSYVTISSVVQDRVHSVYGLPSTVLAAPRPDTDDCPSEPMPSVEQWLAGDRYELCVSRLLPYKNVDQVVAAYAQEPRRKLVVVGSGPEKRALQEAAGSNVLFLQGITDGELAWLYRGCTSLIAISYEDFGLTPLEAASFGKPSIVLRWGGFVETMVENETAVFVDVPDAEHLREAFAQVDAHPWDADRITEHAARYHEDVFVESIRELVKGHLAGR</sequence>
<evidence type="ECO:0000256" key="2">
    <source>
        <dbReference type="ARBA" id="ARBA00022679"/>
    </source>
</evidence>
<accession>A0A5C8NFZ0</accession>
<dbReference type="AlphaFoldDB" id="A0A5C8NFZ0"/>
<dbReference type="PANTHER" id="PTHR46401">
    <property type="entry name" value="GLYCOSYLTRANSFERASE WBBK-RELATED"/>
    <property type="match status" value="1"/>
</dbReference>
<dbReference type="PANTHER" id="PTHR46401:SF2">
    <property type="entry name" value="GLYCOSYLTRANSFERASE WBBK-RELATED"/>
    <property type="match status" value="1"/>
</dbReference>
<dbReference type="OrthoDB" id="9801573at2"/>
<keyword evidence="6" id="KW-1185">Reference proteome</keyword>
<evidence type="ECO:0000313" key="5">
    <source>
        <dbReference type="EMBL" id="TXL57530.1"/>
    </source>
</evidence>
<evidence type="ECO:0000256" key="1">
    <source>
        <dbReference type="ARBA" id="ARBA00022676"/>
    </source>
</evidence>
<proteinExistence type="predicted"/>
<protein>
    <submittedName>
        <fullName evidence="5">Glycosyltransferase family 4 protein</fullName>
    </submittedName>
</protein>
<name>A0A5C8NFZ0_9ACTN</name>
<dbReference type="Gene3D" id="3.40.50.2000">
    <property type="entry name" value="Glycogen Phosphorylase B"/>
    <property type="match status" value="2"/>
</dbReference>
<feature type="domain" description="Glycosyl transferase family 1" evidence="3">
    <location>
        <begin position="205"/>
        <end position="347"/>
    </location>
</feature>
<organism evidence="5 6">
    <name type="scientific">Aeromicrobium terrae</name>
    <dbReference type="NCBI Taxonomy" id="2498846"/>
    <lineage>
        <taxon>Bacteria</taxon>
        <taxon>Bacillati</taxon>
        <taxon>Actinomycetota</taxon>
        <taxon>Actinomycetes</taxon>
        <taxon>Propionibacteriales</taxon>
        <taxon>Nocardioidaceae</taxon>
        <taxon>Aeromicrobium</taxon>
    </lineage>
</organism>
<gene>
    <name evidence="5" type="ORF">FHP06_14260</name>
</gene>
<dbReference type="Pfam" id="PF00534">
    <property type="entry name" value="Glycos_transf_1"/>
    <property type="match status" value="1"/>
</dbReference>
<dbReference type="InterPro" id="IPR028098">
    <property type="entry name" value="Glyco_trans_4-like_N"/>
</dbReference>
<dbReference type="SUPFAM" id="SSF53756">
    <property type="entry name" value="UDP-Glycosyltransferase/glycogen phosphorylase"/>
    <property type="match status" value="1"/>
</dbReference>
<dbReference type="Pfam" id="PF13439">
    <property type="entry name" value="Glyco_transf_4"/>
    <property type="match status" value="1"/>
</dbReference>
<evidence type="ECO:0000313" key="6">
    <source>
        <dbReference type="Proteomes" id="UP000321571"/>
    </source>
</evidence>
<dbReference type="Proteomes" id="UP000321571">
    <property type="component" value="Unassembled WGS sequence"/>
</dbReference>
<dbReference type="EMBL" id="VDUX01000007">
    <property type="protein sequence ID" value="TXL57530.1"/>
    <property type="molecule type" value="Genomic_DNA"/>
</dbReference>
<dbReference type="GO" id="GO:0009103">
    <property type="term" value="P:lipopolysaccharide biosynthetic process"/>
    <property type="evidence" value="ECO:0007669"/>
    <property type="project" value="TreeGrafter"/>
</dbReference>
<comment type="caution">
    <text evidence="5">The sequence shown here is derived from an EMBL/GenBank/DDBJ whole genome shotgun (WGS) entry which is preliminary data.</text>
</comment>
<dbReference type="InterPro" id="IPR001296">
    <property type="entry name" value="Glyco_trans_1"/>
</dbReference>
<dbReference type="GO" id="GO:0016757">
    <property type="term" value="F:glycosyltransferase activity"/>
    <property type="evidence" value="ECO:0007669"/>
    <property type="project" value="UniProtKB-KW"/>
</dbReference>
<reference evidence="5 6" key="1">
    <citation type="submission" date="2019-06" db="EMBL/GenBank/DDBJ databases">
        <title>Aeromicrobium sp. nov., isolated from a maize field.</title>
        <authorList>
            <person name="Lin S.-Y."/>
            <person name="Tsai C.-F."/>
            <person name="Young C.-C."/>
        </authorList>
    </citation>
    <scope>NUCLEOTIDE SEQUENCE [LARGE SCALE GENOMIC DNA]</scope>
    <source>
        <strain evidence="5 6">CC-CFT486</strain>
    </source>
</reference>
<keyword evidence="1" id="KW-0328">Glycosyltransferase</keyword>
<keyword evidence="2 5" id="KW-0808">Transferase</keyword>